<evidence type="ECO:0000313" key="2">
    <source>
        <dbReference type="Proteomes" id="UP000095285"/>
    </source>
</evidence>
<evidence type="ECO:0000313" key="3">
    <source>
        <dbReference type="WBParaSite" id="EN70_11888"/>
    </source>
</evidence>
<proteinExistence type="predicted"/>
<reference evidence="3" key="2">
    <citation type="submission" date="2016-11" db="UniProtKB">
        <authorList>
            <consortium name="WormBaseParasite"/>
        </authorList>
    </citation>
    <scope>IDENTIFICATION</scope>
</reference>
<dbReference type="Proteomes" id="UP000095285">
    <property type="component" value="Unassembled WGS sequence"/>
</dbReference>
<dbReference type="AlphaFoldDB" id="A0A1I7VB86"/>
<reference evidence="2" key="1">
    <citation type="submission" date="2012-04" db="EMBL/GenBank/DDBJ databases">
        <title>The Genome Sequence of Loa loa.</title>
        <authorList>
            <consortium name="The Broad Institute Genome Sequencing Platform"/>
            <consortium name="Broad Institute Genome Sequencing Center for Infectious Disease"/>
            <person name="Nutman T.B."/>
            <person name="Fink D.L."/>
            <person name="Russ C."/>
            <person name="Young S."/>
            <person name="Zeng Q."/>
            <person name="Gargeya S."/>
            <person name="Alvarado L."/>
            <person name="Berlin A."/>
            <person name="Chapman S.B."/>
            <person name="Chen Z."/>
            <person name="Freedman E."/>
            <person name="Gellesch M."/>
            <person name="Goldberg J."/>
            <person name="Griggs A."/>
            <person name="Gujja S."/>
            <person name="Heilman E.R."/>
            <person name="Heiman D."/>
            <person name="Howarth C."/>
            <person name="Mehta T."/>
            <person name="Neiman D."/>
            <person name="Pearson M."/>
            <person name="Roberts A."/>
            <person name="Saif S."/>
            <person name="Shea T."/>
            <person name="Shenoy N."/>
            <person name="Sisk P."/>
            <person name="Stolte C."/>
            <person name="Sykes S."/>
            <person name="White J."/>
            <person name="Yandava C."/>
            <person name="Haas B."/>
            <person name="Henn M.R."/>
            <person name="Nusbaum C."/>
            <person name="Birren B."/>
        </authorList>
    </citation>
    <scope>NUCLEOTIDE SEQUENCE [LARGE SCALE GENOMIC DNA]</scope>
</reference>
<accession>A0A1I7VB86</accession>
<feature type="compositionally biased region" description="Acidic residues" evidence="1">
    <location>
        <begin position="89"/>
        <end position="101"/>
    </location>
</feature>
<name>A0A1I7VB86_LOALO</name>
<sequence>MMRGDRVAMYAIDENENESGKVAMHSHCGGDVFCWTPEIPLTGWGYLLSDGLKTEKNVSPASVILTRELVIVSLGCSHLAGIKTSWEMVEEEEENEKEEEEGHVAQPTTKKKDCGGGDGVIYPFRRSPNLSL</sequence>
<organism evidence="2 3">
    <name type="scientific">Loa loa</name>
    <name type="common">Eye worm</name>
    <name type="synonym">Filaria loa</name>
    <dbReference type="NCBI Taxonomy" id="7209"/>
    <lineage>
        <taxon>Eukaryota</taxon>
        <taxon>Metazoa</taxon>
        <taxon>Ecdysozoa</taxon>
        <taxon>Nematoda</taxon>
        <taxon>Chromadorea</taxon>
        <taxon>Rhabditida</taxon>
        <taxon>Spirurina</taxon>
        <taxon>Spiruromorpha</taxon>
        <taxon>Filarioidea</taxon>
        <taxon>Onchocercidae</taxon>
        <taxon>Loa</taxon>
    </lineage>
</organism>
<keyword evidence="2" id="KW-1185">Reference proteome</keyword>
<feature type="region of interest" description="Disordered" evidence="1">
    <location>
        <begin position="89"/>
        <end position="132"/>
    </location>
</feature>
<dbReference type="WBParaSite" id="EN70_11888">
    <property type="protein sequence ID" value="EN70_11888"/>
    <property type="gene ID" value="EN70_11888"/>
</dbReference>
<evidence type="ECO:0000256" key="1">
    <source>
        <dbReference type="SAM" id="MobiDB-lite"/>
    </source>
</evidence>
<protein>
    <submittedName>
        <fullName evidence="3">Uncharacterized protein</fullName>
    </submittedName>
</protein>